<proteinExistence type="predicted"/>
<dbReference type="SUPFAM" id="SSF88713">
    <property type="entry name" value="Glycoside hydrolase/deacetylase"/>
    <property type="match status" value="1"/>
</dbReference>
<accession>A0A366HPM6</accession>
<organism evidence="2 3">
    <name type="scientific">Roseimicrobium gellanilyticum</name>
    <dbReference type="NCBI Taxonomy" id="748857"/>
    <lineage>
        <taxon>Bacteria</taxon>
        <taxon>Pseudomonadati</taxon>
        <taxon>Verrucomicrobiota</taxon>
        <taxon>Verrucomicrobiia</taxon>
        <taxon>Verrucomicrobiales</taxon>
        <taxon>Verrucomicrobiaceae</taxon>
        <taxon>Roseimicrobium</taxon>
    </lineage>
</organism>
<comment type="caution">
    <text evidence="2">The sequence shown here is derived from an EMBL/GenBank/DDBJ whole genome shotgun (WGS) entry which is preliminary data.</text>
</comment>
<dbReference type="InterPro" id="IPR011330">
    <property type="entry name" value="Glyco_hydro/deAcase_b/a-brl"/>
</dbReference>
<sequence>MRMQPLTDSHAKLNGNSTRIVHLSQSDFRDGGLVSTERKPASVSIDLDNLWAYLKTAGVSGWESYPGYLNEVTPRILQTLGKFDINATFFVVGRDAANPENAPALRAIADAGHEIGNHSFDHEPWMPLYSDAELAADFNKSEAAILEATGQRPRGFRGPGFCTSGRMRDVLRLRGYEYDASLLPTFLGPIARYYFQLVSRLPGKEKGKRSLLYGGFSNGTMPLRPFEIRPGLMEVPVTTMPISRLPVHLSYLLFLAQHSDALARLYWRIATTLCRMSNVGPSLLLHPTDFMDLNDAPAMSYFPAMRIPVARKQALVEFVLSSLRKRWNVGTVADHAAAFRKMPANVIPMPISTLPAPESLPSPVTAAMSRHA</sequence>
<dbReference type="CDD" id="cd10940">
    <property type="entry name" value="CE4_PuuE_HpPgdA_like_1"/>
    <property type="match status" value="1"/>
</dbReference>
<keyword evidence="3" id="KW-1185">Reference proteome</keyword>
<dbReference type="PANTHER" id="PTHR10587">
    <property type="entry name" value="GLYCOSYL TRANSFERASE-RELATED"/>
    <property type="match status" value="1"/>
</dbReference>
<gene>
    <name evidence="2" type="ORF">DES53_103446</name>
</gene>
<evidence type="ECO:0000313" key="2">
    <source>
        <dbReference type="EMBL" id="RBP45446.1"/>
    </source>
</evidence>
<dbReference type="Proteomes" id="UP000253426">
    <property type="component" value="Unassembled WGS sequence"/>
</dbReference>
<dbReference type="RefSeq" id="WP_113958569.1">
    <property type="nucleotide sequence ID" value="NZ_QNRR01000003.1"/>
</dbReference>
<reference evidence="2 3" key="1">
    <citation type="submission" date="2018-06" db="EMBL/GenBank/DDBJ databases">
        <title>Genomic Encyclopedia of Type Strains, Phase IV (KMG-IV): sequencing the most valuable type-strain genomes for metagenomic binning, comparative biology and taxonomic classification.</title>
        <authorList>
            <person name="Goeker M."/>
        </authorList>
    </citation>
    <scope>NUCLEOTIDE SEQUENCE [LARGE SCALE GENOMIC DNA]</scope>
    <source>
        <strain evidence="2 3">DSM 25532</strain>
    </source>
</reference>
<dbReference type="PROSITE" id="PS51677">
    <property type="entry name" value="NODB"/>
    <property type="match status" value="1"/>
</dbReference>
<dbReference type="GO" id="GO:0005975">
    <property type="term" value="P:carbohydrate metabolic process"/>
    <property type="evidence" value="ECO:0007669"/>
    <property type="project" value="InterPro"/>
</dbReference>
<name>A0A366HPM6_9BACT</name>
<dbReference type="InterPro" id="IPR050248">
    <property type="entry name" value="Polysacc_deacetylase_ArnD"/>
</dbReference>
<evidence type="ECO:0000313" key="3">
    <source>
        <dbReference type="Proteomes" id="UP000253426"/>
    </source>
</evidence>
<dbReference type="EMBL" id="QNRR01000003">
    <property type="protein sequence ID" value="RBP45446.1"/>
    <property type="molecule type" value="Genomic_DNA"/>
</dbReference>
<dbReference type="Pfam" id="PF01522">
    <property type="entry name" value="Polysacc_deac_1"/>
    <property type="match status" value="1"/>
</dbReference>
<dbReference type="OrthoDB" id="9074860at2"/>
<dbReference type="InterPro" id="IPR002509">
    <property type="entry name" value="NODB_dom"/>
</dbReference>
<dbReference type="AlphaFoldDB" id="A0A366HPM6"/>
<evidence type="ECO:0000259" key="1">
    <source>
        <dbReference type="PROSITE" id="PS51677"/>
    </source>
</evidence>
<dbReference type="Gene3D" id="3.20.20.370">
    <property type="entry name" value="Glycoside hydrolase/deacetylase"/>
    <property type="match status" value="1"/>
</dbReference>
<dbReference type="GO" id="GO:0016810">
    <property type="term" value="F:hydrolase activity, acting on carbon-nitrogen (but not peptide) bonds"/>
    <property type="evidence" value="ECO:0007669"/>
    <property type="project" value="InterPro"/>
</dbReference>
<feature type="domain" description="NodB homology" evidence="1">
    <location>
        <begin position="56"/>
        <end position="319"/>
    </location>
</feature>
<protein>
    <submittedName>
        <fullName evidence="2">Polysaccharide deacetylase</fullName>
    </submittedName>
</protein>